<organism evidence="12 13">
    <name type="scientific">Fluviispira multicolorata</name>
    <dbReference type="NCBI Taxonomy" id="2654512"/>
    <lineage>
        <taxon>Bacteria</taxon>
        <taxon>Pseudomonadati</taxon>
        <taxon>Bdellovibrionota</taxon>
        <taxon>Oligoflexia</taxon>
        <taxon>Silvanigrellales</taxon>
        <taxon>Silvanigrellaceae</taxon>
        <taxon>Fluviispira</taxon>
    </lineage>
</organism>
<feature type="binding site" evidence="10">
    <location>
        <begin position="49"/>
        <end position="53"/>
    </location>
    <ligand>
        <name>NAD(+)</name>
        <dbReference type="ChEBI" id="CHEBI:57540"/>
    </ligand>
</feature>
<feature type="binding site" evidence="10">
    <location>
        <position position="436"/>
    </location>
    <ligand>
        <name>Zn(2+)</name>
        <dbReference type="ChEBI" id="CHEBI:29105"/>
    </ligand>
</feature>
<keyword evidence="10" id="KW-0460">Magnesium</keyword>
<dbReference type="AlphaFoldDB" id="A0A833JCF4"/>
<dbReference type="PROSITE" id="PS50172">
    <property type="entry name" value="BRCT"/>
    <property type="match status" value="1"/>
</dbReference>
<dbReference type="InterPro" id="IPR013840">
    <property type="entry name" value="DNAligase_N"/>
</dbReference>
<dbReference type="Pfam" id="PF03120">
    <property type="entry name" value="OB_DNA_ligase"/>
    <property type="match status" value="1"/>
</dbReference>
<feature type="binding site" evidence="10">
    <location>
        <position position="325"/>
    </location>
    <ligand>
        <name>NAD(+)</name>
        <dbReference type="ChEBI" id="CHEBI:57540"/>
    </ligand>
</feature>
<keyword evidence="13" id="KW-1185">Reference proteome</keyword>
<dbReference type="GO" id="GO:0003911">
    <property type="term" value="F:DNA ligase (NAD+) activity"/>
    <property type="evidence" value="ECO:0007669"/>
    <property type="project" value="UniProtKB-UniRule"/>
</dbReference>
<dbReference type="InterPro" id="IPR013839">
    <property type="entry name" value="DNAligase_adenylation"/>
</dbReference>
<keyword evidence="6 10" id="KW-0862">Zinc</keyword>
<dbReference type="SUPFAM" id="SSF52113">
    <property type="entry name" value="BRCT domain"/>
    <property type="match status" value="1"/>
</dbReference>
<dbReference type="Gene3D" id="2.40.50.140">
    <property type="entry name" value="Nucleic acid-binding proteins"/>
    <property type="match status" value="1"/>
</dbReference>
<dbReference type="EC" id="6.5.1.2" evidence="10"/>
<keyword evidence="5 10" id="KW-0227">DNA damage</keyword>
<evidence type="ECO:0000256" key="8">
    <source>
        <dbReference type="ARBA" id="ARBA00023204"/>
    </source>
</evidence>
<dbReference type="NCBIfam" id="TIGR00575">
    <property type="entry name" value="dnlj"/>
    <property type="match status" value="1"/>
</dbReference>
<dbReference type="HAMAP" id="MF_01588">
    <property type="entry name" value="DNA_ligase_A"/>
    <property type="match status" value="1"/>
</dbReference>
<keyword evidence="10" id="KW-0464">Manganese</keyword>
<evidence type="ECO:0000256" key="1">
    <source>
        <dbReference type="ARBA" id="ARBA00004067"/>
    </source>
</evidence>
<feature type="binding site" evidence="10">
    <location>
        <position position="415"/>
    </location>
    <ligand>
        <name>Zn(2+)</name>
        <dbReference type="ChEBI" id="CHEBI:29105"/>
    </ligand>
</feature>
<evidence type="ECO:0000256" key="6">
    <source>
        <dbReference type="ARBA" id="ARBA00022833"/>
    </source>
</evidence>
<comment type="cofactor">
    <cofactor evidence="10">
        <name>Mg(2+)</name>
        <dbReference type="ChEBI" id="CHEBI:18420"/>
    </cofactor>
    <cofactor evidence="10">
        <name>Mn(2+)</name>
        <dbReference type="ChEBI" id="CHEBI:29035"/>
    </cofactor>
</comment>
<dbReference type="GO" id="GO:0006260">
    <property type="term" value="P:DNA replication"/>
    <property type="evidence" value="ECO:0007669"/>
    <property type="project" value="UniProtKB-KW"/>
</dbReference>
<evidence type="ECO:0000313" key="13">
    <source>
        <dbReference type="Proteomes" id="UP000442694"/>
    </source>
</evidence>
<evidence type="ECO:0000313" key="12">
    <source>
        <dbReference type="EMBL" id="KAB8030766.1"/>
    </source>
</evidence>
<keyword evidence="8 10" id="KW-0234">DNA repair</keyword>
<dbReference type="InterPro" id="IPR012340">
    <property type="entry name" value="NA-bd_OB-fold"/>
</dbReference>
<dbReference type="Pfam" id="PF01653">
    <property type="entry name" value="DNA_ligase_aden"/>
    <property type="match status" value="1"/>
</dbReference>
<dbReference type="PIRSF" id="PIRSF001604">
    <property type="entry name" value="LigA"/>
    <property type="match status" value="1"/>
</dbReference>
<feature type="active site" description="N6-AMP-lysine intermediate" evidence="10">
    <location>
        <position position="115"/>
    </location>
</feature>
<comment type="catalytic activity">
    <reaction evidence="9 10">
        <text>NAD(+) + (deoxyribonucleotide)n-3'-hydroxyl + 5'-phospho-(deoxyribonucleotide)m = (deoxyribonucleotide)n+m + AMP + beta-nicotinamide D-nucleotide.</text>
        <dbReference type="EC" id="6.5.1.2"/>
    </reaction>
</comment>
<dbReference type="SUPFAM" id="SSF47781">
    <property type="entry name" value="RuvA domain 2-like"/>
    <property type="match status" value="1"/>
</dbReference>
<proteinExistence type="inferred from homology"/>
<feature type="binding site" evidence="10">
    <location>
        <begin position="91"/>
        <end position="92"/>
    </location>
    <ligand>
        <name>NAD(+)</name>
        <dbReference type="ChEBI" id="CHEBI:57540"/>
    </ligand>
</feature>
<dbReference type="GO" id="GO:0006281">
    <property type="term" value="P:DNA repair"/>
    <property type="evidence" value="ECO:0007669"/>
    <property type="project" value="UniProtKB-KW"/>
</dbReference>
<feature type="binding site" evidence="10">
    <location>
        <position position="175"/>
    </location>
    <ligand>
        <name>NAD(+)</name>
        <dbReference type="ChEBI" id="CHEBI:57540"/>
    </ligand>
</feature>
<dbReference type="Gene3D" id="3.40.50.10190">
    <property type="entry name" value="BRCT domain"/>
    <property type="match status" value="1"/>
</dbReference>
<evidence type="ECO:0000259" key="11">
    <source>
        <dbReference type="PROSITE" id="PS50172"/>
    </source>
</evidence>
<dbReference type="Proteomes" id="UP000442694">
    <property type="component" value="Unassembled WGS sequence"/>
</dbReference>
<sequence length="670" mass="75315">MKIVITLLGSLGGIFVITKKNIKIEIENIASQILYHKKLYYKGKSIISDAEYDALEQKLKELAPNHPVLSLVGYPFSETNNKISHNLPMLSLAKTYSIEDLFEFINKYECVAMDKIDGMALSIEYDENGNFLRASTRGNGKFGEDVTEHVYHIKDISKKIILNSSGKYKIEIRGEVYFPLSEFPKFTDRFDSFRNAVPGTLGRKDVEEAVDVLRVLKFCVYDILVFDKDDNYIPARNFSKIFSIESDYFEKINILESLSFITETSHISEINNIKNVENLTTFLKELYSIERDYQIDGIVFRLRDEIIWESLGNTAHHPRGSLAFKQAGETAETEIQAIEVNVGRSGKISFRAKLNPVYLSGAKISYATLHNAEFIEQGEYAVGAKVEIIRSGEVIPAILRLVEPAEKKFKLPSICLCGSLLTRKGPDLLCLDNKNCTFKDQESLVYYVSSLDIMGVSDKIIMKIREAGLVQEPADFYKLNVEDLLQIEGFAQKSSENVVAAIQASRQIPLAKFLTSLGLKRGGAVKCQEVAKKCGTLNNTLKLSVEDLLSEKGWAQKSAEDFVESLKNKEHVIENLLKFVTVLNDDSGIITDQQKNHPYFGKNICITGALSRPREEYKAMLEKAGAKLVSSVSSKTDFLVCNETSSSSKYKDAIKHNVQILSEVEFSDKL</sequence>
<dbReference type="EMBL" id="WFLN01000006">
    <property type="protein sequence ID" value="KAB8030766.1"/>
    <property type="molecule type" value="Genomic_DNA"/>
</dbReference>
<comment type="similarity">
    <text evidence="10">Belongs to the NAD-dependent DNA ligase family. LigA subfamily.</text>
</comment>
<dbReference type="SUPFAM" id="SSF50249">
    <property type="entry name" value="Nucleic acid-binding proteins"/>
    <property type="match status" value="1"/>
</dbReference>
<gene>
    <name evidence="10 12" type="primary">ligA</name>
    <name evidence="12" type="ORF">GCL57_07275</name>
</gene>
<evidence type="ECO:0000256" key="9">
    <source>
        <dbReference type="ARBA" id="ARBA00034005"/>
    </source>
</evidence>
<dbReference type="InterPro" id="IPR001679">
    <property type="entry name" value="DNA_ligase"/>
</dbReference>
<dbReference type="InterPro" id="IPR036420">
    <property type="entry name" value="BRCT_dom_sf"/>
</dbReference>
<dbReference type="Gene3D" id="3.30.470.30">
    <property type="entry name" value="DNA ligase/mRNA capping enzyme"/>
    <property type="match status" value="1"/>
</dbReference>
<feature type="binding site" evidence="10">
    <location>
        <position position="417"/>
    </location>
    <ligand>
        <name>Zn(2+)</name>
        <dbReference type="ChEBI" id="CHEBI:29105"/>
    </ligand>
</feature>
<name>A0A833JCF4_9BACT</name>
<comment type="caution">
    <text evidence="10">Lacks conserved residue(s) required for the propagation of feature annotation.</text>
</comment>
<keyword evidence="4 10" id="KW-0479">Metal-binding</keyword>
<evidence type="ECO:0000256" key="5">
    <source>
        <dbReference type="ARBA" id="ARBA00022763"/>
    </source>
</evidence>
<dbReference type="SMART" id="SM00292">
    <property type="entry name" value="BRCT"/>
    <property type="match status" value="1"/>
</dbReference>
<evidence type="ECO:0000256" key="3">
    <source>
        <dbReference type="ARBA" id="ARBA00022705"/>
    </source>
</evidence>
<accession>A0A833JCF4</accession>
<dbReference type="InterPro" id="IPR010994">
    <property type="entry name" value="RuvA_2-like"/>
</dbReference>
<evidence type="ECO:0000256" key="10">
    <source>
        <dbReference type="HAMAP-Rule" id="MF_01588"/>
    </source>
</evidence>
<evidence type="ECO:0000256" key="4">
    <source>
        <dbReference type="ARBA" id="ARBA00022723"/>
    </source>
</evidence>
<keyword evidence="2 10" id="KW-0436">Ligase</keyword>
<keyword evidence="7 10" id="KW-0520">NAD</keyword>
<dbReference type="SMART" id="SM00532">
    <property type="entry name" value="LIGANc"/>
    <property type="match status" value="1"/>
</dbReference>
<dbReference type="InterPro" id="IPR001357">
    <property type="entry name" value="BRCT_dom"/>
</dbReference>
<dbReference type="InterPro" id="IPR004150">
    <property type="entry name" value="NAD_DNA_ligase_OB"/>
</dbReference>
<keyword evidence="3 10" id="KW-0235">DNA replication</keyword>
<protein>
    <recommendedName>
        <fullName evidence="10">DNA ligase</fullName>
        <ecNumber evidence="10">6.5.1.2</ecNumber>
    </recommendedName>
    <alternativeName>
        <fullName evidence="10">Polydeoxyribonucleotide synthase [NAD(+)]</fullName>
    </alternativeName>
</protein>
<evidence type="ECO:0000256" key="2">
    <source>
        <dbReference type="ARBA" id="ARBA00022598"/>
    </source>
</evidence>
<comment type="caution">
    <text evidence="12">The sequence shown here is derived from an EMBL/GenBank/DDBJ whole genome shotgun (WGS) entry which is preliminary data.</text>
</comment>
<dbReference type="Gene3D" id="1.10.150.20">
    <property type="entry name" value="5' to 3' exonuclease, C-terminal subdomain"/>
    <property type="match status" value="2"/>
</dbReference>
<dbReference type="Pfam" id="PF00533">
    <property type="entry name" value="BRCT"/>
    <property type="match status" value="1"/>
</dbReference>
<feature type="binding site" evidence="10">
    <location>
        <position position="137"/>
    </location>
    <ligand>
        <name>NAD(+)</name>
        <dbReference type="ChEBI" id="CHEBI:57540"/>
    </ligand>
</feature>
<reference evidence="12 13" key="1">
    <citation type="submission" date="2019-10" db="EMBL/GenBank/DDBJ databases">
        <title>New genus of Silvanigrellaceae.</title>
        <authorList>
            <person name="Pitt A."/>
            <person name="Hahn M.W."/>
        </authorList>
    </citation>
    <scope>NUCLEOTIDE SEQUENCE [LARGE SCALE GENOMIC DNA]</scope>
    <source>
        <strain evidence="12 13">33A1-SZDP</strain>
    </source>
</reference>
<comment type="function">
    <text evidence="1 10">DNA ligase that catalyzes the formation of phosphodiester linkages between 5'-phosphoryl and 3'-hydroxyl groups in double-stranded DNA using NAD as a coenzyme and as the energy source for the reaction. It is essential for DNA replication and repair of damaged DNA.</text>
</comment>
<dbReference type="GO" id="GO:0046872">
    <property type="term" value="F:metal ion binding"/>
    <property type="evidence" value="ECO:0007669"/>
    <property type="project" value="UniProtKB-KW"/>
</dbReference>
<dbReference type="NCBIfam" id="NF005932">
    <property type="entry name" value="PRK07956.1"/>
    <property type="match status" value="1"/>
</dbReference>
<feature type="domain" description="BRCT" evidence="11">
    <location>
        <begin position="594"/>
        <end position="670"/>
    </location>
</feature>
<dbReference type="Gene3D" id="1.10.287.610">
    <property type="entry name" value="Helix hairpin bin"/>
    <property type="match status" value="1"/>
</dbReference>
<evidence type="ECO:0000256" key="7">
    <source>
        <dbReference type="ARBA" id="ARBA00023027"/>
    </source>
</evidence>
<dbReference type="CDD" id="cd17748">
    <property type="entry name" value="BRCT_DNA_ligase_like"/>
    <property type="match status" value="1"/>
</dbReference>
<dbReference type="SUPFAM" id="SSF56091">
    <property type="entry name" value="DNA ligase/mRNA capping enzyme, catalytic domain"/>
    <property type="match status" value="1"/>
</dbReference>